<dbReference type="InterPro" id="IPR001978">
    <property type="entry name" value="Troponin"/>
</dbReference>
<comment type="function">
    <text evidence="1">Troponin I is the inhibitory subunit of troponin, the thin filament regulatory complex which confers calcium-sensitivity to striated muscle actomyosin ATPase activity.</text>
</comment>
<dbReference type="Gene3D" id="6.10.250.180">
    <property type="match status" value="1"/>
</dbReference>
<gene>
    <name evidence="9" type="ORF">D4764_13G0000140</name>
</gene>
<dbReference type="EMBL" id="RHFK02000005">
    <property type="protein sequence ID" value="TWW75352.1"/>
    <property type="molecule type" value="Genomic_DNA"/>
</dbReference>
<evidence type="ECO:0000256" key="1">
    <source>
        <dbReference type="ARBA" id="ARBA00001988"/>
    </source>
</evidence>
<keyword evidence="3" id="KW-0007">Acetylation</keyword>
<comment type="subunit">
    <text evidence="6">Binds to actin and tropomyosin.</text>
</comment>
<sequence>MNSSRKHHLKSLMLSIAKGLLDEEEREHEMKKKRYMAETCTPVCMPRTMQELQEQCKEIHCNIDKIDEERYDLQMKVTKSEKEIEDLKFKVQDVLGKFKKPVLKKVRMTADAMLKALLGSKHMVNLDLRANLKQVKKDVKEEPRTTVNDDFLCPVVHIATMLVPFFSTVWVKGMSKVRGISSMLVMWLGAVILSRQ</sequence>
<evidence type="ECO:0000256" key="5">
    <source>
        <dbReference type="ARBA" id="ARBA00023203"/>
    </source>
</evidence>
<evidence type="ECO:0000256" key="8">
    <source>
        <dbReference type="ARBA" id="ARBA00042462"/>
    </source>
</evidence>
<keyword evidence="4" id="KW-0514">Muscle protein</keyword>
<evidence type="ECO:0000256" key="6">
    <source>
        <dbReference type="ARBA" id="ARBA00038767"/>
    </source>
</evidence>
<dbReference type="AlphaFoldDB" id="A0A5C6P6P9"/>
<accession>A0A5C6P6P9</accession>
<dbReference type="GO" id="GO:0003779">
    <property type="term" value="F:actin binding"/>
    <property type="evidence" value="ECO:0007669"/>
    <property type="project" value="UniProtKB-KW"/>
</dbReference>
<evidence type="ECO:0000256" key="4">
    <source>
        <dbReference type="ARBA" id="ARBA00023179"/>
    </source>
</evidence>
<evidence type="ECO:0000256" key="2">
    <source>
        <dbReference type="ARBA" id="ARBA00009930"/>
    </source>
</evidence>
<dbReference type="Pfam" id="PF00992">
    <property type="entry name" value="Troponin"/>
    <property type="match status" value="1"/>
</dbReference>
<dbReference type="GO" id="GO:0005861">
    <property type="term" value="C:troponin complex"/>
    <property type="evidence" value="ECO:0007669"/>
    <property type="project" value="InterPro"/>
</dbReference>
<name>A0A5C6P6P9_9TELE</name>
<protein>
    <recommendedName>
        <fullName evidence="7">Troponin I, fast skeletal muscle</fullName>
    </recommendedName>
    <alternativeName>
        <fullName evidence="8">Troponin I, fast-twitch isoform</fullName>
    </alternativeName>
</protein>
<dbReference type="SUPFAM" id="SSF90250">
    <property type="entry name" value="Troponin coil-coiled subunits"/>
    <property type="match status" value="1"/>
</dbReference>
<comment type="similarity">
    <text evidence="2">Belongs to the troponin I family.</text>
</comment>
<dbReference type="InterPro" id="IPR038077">
    <property type="entry name" value="Troponin_sf"/>
</dbReference>
<dbReference type="Gene3D" id="1.20.5.350">
    <property type="match status" value="1"/>
</dbReference>
<reference evidence="9 10" key="1">
    <citation type="submission" date="2019-04" db="EMBL/GenBank/DDBJ databases">
        <title>Chromosome genome assembly for Takifugu flavidus.</title>
        <authorList>
            <person name="Xiao S."/>
        </authorList>
    </citation>
    <scope>NUCLEOTIDE SEQUENCE [LARGE SCALE GENOMIC DNA]</scope>
    <source>
        <strain evidence="9">HTHZ2018</strain>
        <tissue evidence="9">Muscle</tissue>
    </source>
</reference>
<evidence type="ECO:0000256" key="3">
    <source>
        <dbReference type="ARBA" id="ARBA00022990"/>
    </source>
</evidence>
<dbReference type="Proteomes" id="UP000324091">
    <property type="component" value="Chromosome 13"/>
</dbReference>
<comment type="caution">
    <text evidence="9">The sequence shown here is derived from an EMBL/GenBank/DDBJ whole genome shotgun (WGS) entry which is preliminary data.</text>
</comment>
<dbReference type="PANTHER" id="PTHR13738:SF15">
    <property type="entry name" value="TROPONIN I, FAST SKELETAL MUSCLE"/>
    <property type="match status" value="1"/>
</dbReference>
<dbReference type="GO" id="GO:0060048">
    <property type="term" value="P:cardiac muscle contraction"/>
    <property type="evidence" value="ECO:0007669"/>
    <property type="project" value="TreeGrafter"/>
</dbReference>
<evidence type="ECO:0000313" key="9">
    <source>
        <dbReference type="EMBL" id="TWW75352.1"/>
    </source>
</evidence>
<organism evidence="9 10">
    <name type="scientific">Takifugu flavidus</name>
    <name type="common">sansaifugu</name>
    <dbReference type="NCBI Taxonomy" id="433684"/>
    <lineage>
        <taxon>Eukaryota</taxon>
        <taxon>Metazoa</taxon>
        <taxon>Chordata</taxon>
        <taxon>Craniata</taxon>
        <taxon>Vertebrata</taxon>
        <taxon>Euteleostomi</taxon>
        <taxon>Actinopterygii</taxon>
        <taxon>Neopterygii</taxon>
        <taxon>Teleostei</taxon>
        <taxon>Neoteleostei</taxon>
        <taxon>Acanthomorphata</taxon>
        <taxon>Eupercaria</taxon>
        <taxon>Tetraodontiformes</taxon>
        <taxon>Tetradontoidea</taxon>
        <taxon>Tetraodontidae</taxon>
        <taxon>Takifugu</taxon>
    </lineage>
</organism>
<keyword evidence="10" id="KW-1185">Reference proteome</keyword>
<keyword evidence="5" id="KW-0009">Actin-binding</keyword>
<dbReference type="InterPro" id="IPR050875">
    <property type="entry name" value="Troponin_I"/>
</dbReference>
<evidence type="ECO:0000256" key="7">
    <source>
        <dbReference type="ARBA" id="ARBA00039349"/>
    </source>
</evidence>
<proteinExistence type="inferred from homology"/>
<dbReference type="GO" id="GO:0003009">
    <property type="term" value="P:skeletal muscle contraction"/>
    <property type="evidence" value="ECO:0007669"/>
    <property type="project" value="TreeGrafter"/>
</dbReference>
<evidence type="ECO:0000313" key="10">
    <source>
        <dbReference type="Proteomes" id="UP000324091"/>
    </source>
</evidence>
<dbReference type="PANTHER" id="PTHR13738">
    <property type="entry name" value="TROPONIN I"/>
    <property type="match status" value="1"/>
</dbReference>